<keyword evidence="1" id="KW-0472">Membrane</keyword>
<dbReference type="EMBL" id="JYDO01000100">
    <property type="protein sequence ID" value="KRZ71214.1"/>
    <property type="molecule type" value="Genomic_DNA"/>
</dbReference>
<organism evidence="2 3">
    <name type="scientific">Trichinella papuae</name>
    <dbReference type="NCBI Taxonomy" id="268474"/>
    <lineage>
        <taxon>Eukaryota</taxon>
        <taxon>Metazoa</taxon>
        <taxon>Ecdysozoa</taxon>
        <taxon>Nematoda</taxon>
        <taxon>Enoplea</taxon>
        <taxon>Dorylaimia</taxon>
        <taxon>Trichinellida</taxon>
        <taxon>Trichinellidae</taxon>
        <taxon>Trichinella</taxon>
    </lineage>
</organism>
<protein>
    <submittedName>
        <fullName evidence="2">Uncharacterized protein</fullName>
    </submittedName>
</protein>
<evidence type="ECO:0000313" key="3">
    <source>
        <dbReference type="Proteomes" id="UP000054843"/>
    </source>
</evidence>
<keyword evidence="1" id="KW-0812">Transmembrane</keyword>
<keyword evidence="3" id="KW-1185">Reference proteome</keyword>
<sequence length="96" mass="11094">MANLALSRLQGCNCEMKTISHASCIDDKSCSKHSIGYINELTLINIWLEEIILSAQLLLFYYSTWLFYCFNLFSGSAFKLTNFTFQFLYDGSFIFN</sequence>
<reference evidence="2 3" key="1">
    <citation type="submission" date="2015-01" db="EMBL/GenBank/DDBJ databases">
        <title>Evolution of Trichinella species and genotypes.</title>
        <authorList>
            <person name="Korhonen P.K."/>
            <person name="Edoardo P."/>
            <person name="Giuseppe L.R."/>
            <person name="Gasser R.B."/>
        </authorList>
    </citation>
    <scope>NUCLEOTIDE SEQUENCE [LARGE SCALE GENOMIC DNA]</scope>
    <source>
        <strain evidence="2">ISS1980</strain>
    </source>
</reference>
<comment type="caution">
    <text evidence="2">The sequence shown here is derived from an EMBL/GenBank/DDBJ whole genome shotgun (WGS) entry which is preliminary data.</text>
</comment>
<gene>
    <name evidence="2" type="ORF">T10_10996</name>
</gene>
<dbReference type="Proteomes" id="UP000054843">
    <property type="component" value="Unassembled WGS sequence"/>
</dbReference>
<name>A0A0V1MIM8_9BILA</name>
<dbReference type="AlphaFoldDB" id="A0A0V1MIM8"/>
<accession>A0A0V1MIM8</accession>
<proteinExistence type="predicted"/>
<feature type="transmembrane region" description="Helical" evidence="1">
    <location>
        <begin position="51"/>
        <end position="73"/>
    </location>
</feature>
<evidence type="ECO:0000256" key="1">
    <source>
        <dbReference type="SAM" id="Phobius"/>
    </source>
</evidence>
<evidence type="ECO:0000313" key="2">
    <source>
        <dbReference type="EMBL" id="KRZ71214.1"/>
    </source>
</evidence>
<keyword evidence="1" id="KW-1133">Transmembrane helix</keyword>